<comment type="subcellular location">
    <subcellularLocation>
        <location evidence="1">Cell membrane</location>
        <topology evidence="1">Multi-pass membrane protein</topology>
    </subcellularLocation>
</comment>
<dbReference type="PANTHER" id="PTHR43045:SF1">
    <property type="entry name" value="SHIKIMATE TRANSPORTER"/>
    <property type="match status" value="1"/>
</dbReference>
<keyword evidence="9" id="KW-0614">Plasmid</keyword>
<keyword evidence="10" id="KW-1185">Reference proteome</keyword>
<feature type="transmembrane region" description="Helical" evidence="7">
    <location>
        <begin position="162"/>
        <end position="182"/>
    </location>
</feature>
<evidence type="ECO:0000256" key="2">
    <source>
        <dbReference type="ARBA" id="ARBA00022448"/>
    </source>
</evidence>
<dbReference type="InterPro" id="IPR005829">
    <property type="entry name" value="Sugar_transporter_CS"/>
</dbReference>
<protein>
    <submittedName>
        <fullName evidence="9">Proline/betaine transporter</fullName>
    </submittedName>
</protein>
<accession>A0A6B8WRC2</accession>
<evidence type="ECO:0000256" key="5">
    <source>
        <dbReference type="ARBA" id="ARBA00022989"/>
    </source>
</evidence>
<dbReference type="Pfam" id="PF07690">
    <property type="entry name" value="MFS_1"/>
    <property type="match status" value="1"/>
</dbReference>
<dbReference type="SUPFAM" id="SSF103473">
    <property type="entry name" value="MFS general substrate transporter"/>
    <property type="match status" value="1"/>
</dbReference>
<feature type="transmembrane region" description="Helical" evidence="7">
    <location>
        <begin position="34"/>
        <end position="53"/>
    </location>
</feature>
<feature type="transmembrane region" description="Helical" evidence="7">
    <location>
        <begin position="288"/>
        <end position="306"/>
    </location>
</feature>
<feature type="transmembrane region" description="Helical" evidence="7">
    <location>
        <begin position="344"/>
        <end position="368"/>
    </location>
</feature>
<keyword evidence="2" id="KW-0813">Transport</keyword>
<feature type="transmembrane region" description="Helical" evidence="7">
    <location>
        <begin position="389"/>
        <end position="408"/>
    </location>
</feature>
<feature type="transmembrane region" description="Helical" evidence="7">
    <location>
        <begin position="318"/>
        <end position="338"/>
    </location>
</feature>
<dbReference type="AlphaFoldDB" id="A0A6B8WRC2"/>
<feature type="domain" description="Major facilitator superfamily (MFS) profile" evidence="8">
    <location>
        <begin position="22"/>
        <end position="437"/>
    </location>
</feature>
<dbReference type="KEGG" id="cok:COCCU_14540"/>
<feature type="transmembrane region" description="Helical" evidence="7">
    <location>
        <begin position="252"/>
        <end position="276"/>
    </location>
</feature>
<dbReference type="PROSITE" id="PS00217">
    <property type="entry name" value="SUGAR_TRANSPORT_2"/>
    <property type="match status" value="1"/>
</dbReference>
<reference evidence="9 10" key="1">
    <citation type="submission" date="2019-11" db="EMBL/GenBank/DDBJ databases">
        <title>Complete genome sequence of Corynebacterium kalinowskii 1959, a novel Corynebacterium species isolated from soil of a small paddock in Vilsendorf, Germany.</title>
        <authorList>
            <person name="Schaffert L."/>
            <person name="Ruwe M."/>
            <person name="Milse J."/>
            <person name="Hanuschka K."/>
            <person name="Ortseifen V."/>
            <person name="Droste J."/>
            <person name="Brandt D."/>
            <person name="Schlueter L."/>
            <person name="Kutter Y."/>
            <person name="Vinke S."/>
            <person name="Viehoefer P."/>
            <person name="Jacob L."/>
            <person name="Luebke N.-C."/>
            <person name="Schulte-Berndt E."/>
            <person name="Hain C."/>
            <person name="Linder M."/>
            <person name="Schmidt P."/>
            <person name="Wollenschlaeger L."/>
            <person name="Luttermann T."/>
            <person name="Thieme E."/>
            <person name="Hassa J."/>
            <person name="Haak M."/>
            <person name="Wittchen M."/>
            <person name="Mentz A."/>
            <person name="Persicke M."/>
            <person name="Busche T."/>
            <person name="Ruckert C."/>
        </authorList>
    </citation>
    <scope>NUCLEOTIDE SEQUENCE [LARGE SCALE GENOMIC DNA]</scope>
    <source>
        <strain evidence="9 10">2039</strain>
        <plasmid evidence="10">pcoccu</plasmid>
    </source>
</reference>
<feature type="transmembrane region" description="Helical" evidence="7">
    <location>
        <begin position="95"/>
        <end position="119"/>
    </location>
</feature>
<dbReference type="PROSITE" id="PS50850">
    <property type="entry name" value="MFS"/>
    <property type="match status" value="1"/>
</dbReference>
<evidence type="ECO:0000256" key="3">
    <source>
        <dbReference type="ARBA" id="ARBA00022475"/>
    </source>
</evidence>
<dbReference type="InterPro" id="IPR036259">
    <property type="entry name" value="MFS_trans_sf"/>
</dbReference>
<evidence type="ECO:0000259" key="8">
    <source>
        <dbReference type="PROSITE" id="PS50850"/>
    </source>
</evidence>
<sequence length="443" mass="46685">MTSHVDTLSSTPPQTSRRARKALIAAMSGTLIEWYDYALYGAAAGLIIGPLFFPDALSTAATLAAFATFAVGFIIRPLGGVVISHIGDRYGRKPAMILTIVLMGAATVGIGLMPTAASIGLWAPILLVVFRLLQGFGAGAELAGAFTLVAETSPKEKRGFHTGLVNATPAAGTTLATLGFLLVSTLPEDVLLGWAWRVPFLFSALLFFIALYIRRELEETPEYVHAVDNREAASHEQKVPLGELFKHSRRPLIAGFLATTGHNAHLYVVTTFSLSYLTATVGMSRSQALTAVVIASVAGIVASPIGGLMTDRFGARKVLGFGGLFGALYAFPLFLMMQTGDLPIVIIGLTIGYGVTLGATMGSQGAFLTNLFPARYRFTGVATAREFNGALIAGTTPLVATVLIQIAGGEIWLAALYIVACSLVTLLAVMIAGTLGNRPFEEN</sequence>
<evidence type="ECO:0000256" key="6">
    <source>
        <dbReference type="ARBA" id="ARBA00023136"/>
    </source>
</evidence>
<keyword evidence="5 7" id="KW-1133">Transmembrane helix</keyword>
<proteinExistence type="predicted"/>
<evidence type="ECO:0000313" key="9">
    <source>
        <dbReference type="EMBL" id="QGU08798.1"/>
    </source>
</evidence>
<keyword evidence="6 7" id="KW-0472">Membrane</keyword>
<dbReference type="Gene3D" id="1.20.1250.20">
    <property type="entry name" value="MFS general substrate transporter like domains"/>
    <property type="match status" value="2"/>
</dbReference>
<dbReference type="PANTHER" id="PTHR43045">
    <property type="entry name" value="SHIKIMATE TRANSPORTER"/>
    <property type="match status" value="1"/>
</dbReference>
<feature type="transmembrane region" description="Helical" evidence="7">
    <location>
        <begin position="194"/>
        <end position="213"/>
    </location>
</feature>
<evidence type="ECO:0000256" key="1">
    <source>
        <dbReference type="ARBA" id="ARBA00004651"/>
    </source>
</evidence>
<gene>
    <name evidence="9" type="primary">proP2</name>
    <name evidence="9" type="ORF">COCCU_14540</name>
</gene>
<feature type="transmembrane region" description="Helical" evidence="7">
    <location>
        <begin position="59"/>
        <end position="83"/>
    </location>
</feature>
<keyword evidence="4 7" id="KW-0812">Transmembrane</keyword>
<dbReference type="GO" id="GO:0022857">
    <property type="term" value="F:transmembrane transporter activity"/>
    <property type="evidence" value="ECO:0007669"/>
    <property type="project" value="InterPro"/>
</dbReference>
<evidence type="ECO:0000256" key="4">
    <source>
        <dbReference type="ARBA" id="ARBA00022692"/>
    </source>
</evidence>
<feature type="transmembrane region" description="Helical" evidence="7">
    <location>
        <begin position="125"/>
        <end position="150"/>
    </location>
</feature>
<geneLocation type="plasmid" evidence="10">
    <name>pcoccu</name>
</geneLocation>
<name>A0A6B8WRC2_9CORY</name>
<dbReference type="EMBL" id="CP046456">
    <property type="protein sequence ID" value="QGU08798.1"/>
    <property type="molecule type" value="Genomic_DNA"/>
</dbReference>
<evidence type="ECO:0000313" key="10">
    <source>
        <dbReference type="Proteomes" id="UP000424462"/>
    </source>
</evidence>
<organism evidence="9 10">
    <name type="scientific">Corynebacterium occultum</name>
    <dbReference type="NCBI Taxonomy" id="2675219"/>
    <lineage>
        <taxon>Bacteria</taxon>
        <taxon>Bacillati</taxon>
        <taxon>Actinomycetota</taxon>
        <taxon>Actinomycetes</taxon>
        <taxon>Mycobacteriales</taxon>
        <taxon>Corynebacteriaceae</taxon>
        <taxon>Corynebacterium</taxon>
    </lineage>
</organism>
<keyword evidence="3" id="KW-1003">Cell membrane</keyword>
<dbReference type="InterPro" id="IPR020846">
    <property type="entry name" value="MFS_dom"/>
</dbReference>
<feature type="transmembrane region" description="Helical" evidence="7">
    <location>
        <begin position="414"/>
        <end position="435"/>
    </location>
</feature>
<dbReference type="Proteomes" id="UP000424462">
    <property type="component" value="Plasmid pCOCCU"/>
</dbReference>
<evidence type="ECO:0000256" key="7">
    <source>
        <dbReference type="SAM" id="Phobius"/>
    </source>
</evidence>
<dbReference type="GO" id="GO:0005886">
    <property type="term" value="C:plasma membrane"/>
    <property type="evidence" value="ECO:0007669"/>
    <property type="project" value="UniProtKB-SubCell"/>
</dbReference>
<dbReference type="InterPro" id="IPR011701">
    <property type="entry name" value="MFS"/>
</dbReference>